<reference evidence="2 3" key="1">
    <citation type="submission" date="2020-04" db="EMBL/GenBank/DDBJ databases">
        <title>Perkinsus olseni comparative genomics.</title>
        <authorList>
            <person name="Bogema D.R."/>
        </authorList>
    </citation>
    <scope>NUCLEOTIDE SEQUENCE [LARGE SCALE GENOMIC DNA]</scope>
    <source>
        <strain evidence="2">ATCC PRA-31</strain>
    </source>
</reference>
<dbReference type="AlphaFoldDB" id="A0A7J6MT65"/>
<evidence type="ECO:0000256" key="1">
    <source>
        <dbReference type="SAM" id="MobiDB-lite"/>
    </source>
</evidence>
<feature type="compositionally biased region" description="Low complexity" evidence="1">
    <location>
        <begin position="422"/>
        <end position="435"/>
    </location>
</feature>
<dbReference type="EMBL" id="JABANN010000025">
    <property type="protein sequence ID" value="KAF4674779.1"/>
    <property type="molecule type" value="Genomic_DNA"/>
</dbReference>
<organism evidence="2 3">
    <name type="scientific">Perkinsus olseni</name>
    <name type="common">Perkinsus atlanticus</name>
    <dbReference type="NCBI Taxonomy" id="32597"/>
    <lineage>
        <taxon>Eukaryota</taxon>
        <taxon>Sar</taxon>
        <taxon>Alveolata</taxon>
        <taxon>Perkinsozoa</taxon>
        <taxon>Perkinsea</taxon>
        <taxon>Perkinsida</taxon>
        <taxon>Perkinsidae</taxon>
        <taxon>Perkinsus</taxon>
    </lineage>
</organism>
<dbReference type="Proteomes" id="UP000572268">
    <property type="component" value="Unassembled WGS sequence"/>
</dbReference>
<sequence length="691" mass="75504">MSRIYNIDFDLPSSEVLPAADDDSEPEFHTSCDEAVDGRSLSLQFDLEDFWTPLRWQSAEPPVKILNGSGKKAPSSASVDLIGLFDPPTGQQEDRSNLCKDTVEMWFPRHPLTQQMPMPVEPPLSLPVSITSCRRAPLPRLDESLIPVICPYDGQRYSLLGNQDLGLDLDVLSPLRGNKGLDITSFHRIIEETLTSSSSSMWRGVNPVYRVMTSLKFLIDGVASCIAPEEVRLCKSPTIVKRRIAQAARVEGLDDADGCATNATKKRKTLDAASSLDVEVSVVGGPSSHQSSHYQHRDHPETPVCTWMDDDSDTCTGHSSCYPSSLLEANTQPRYFDYEDTMTGIPYTSLADEIGEMHPLISEVSSSSSSSGIFDSDIEAALEEPPCSTLVPYHVPPVPIGGWAMDYLPLTVPRMISRATGSSLSTSSSSDDSSTIAVPSEDETPLTVDDEIISDMSIESEESLYIAESTDTDDPDASLECMTEVSECASSFTEAPREPLKLTPIAGRIEIGSSSGNSGGYAAQRNRQDLLKSMAVWLSEMALERERQAMAVCDRPKPPPAESCTQIQLYRGAQVDMPAELRYRGVGVEIGFQSSACNEFIPAFCMENILTLPDSQRLANGTGLPVLGCTDLEIFEPRRLAIPAPLGYGDDELDMEDLDCDTEQSEFDDEWSIIGDDAFYSEVDSSFVLLG</sequence>
<evidence type="ECO:0000313" key="2">
    <source>
        <dbReference type="EMBL" id="KAF4674779.1"/>
    </source>
</evidence>
<name>A0A7J6MT65_PEROL</name>
<proteinExistence type="predicted"/>
<protein>
    <submittedName>
        <fullName evidence="2">Uncharacterized protein</fullName>
    </submittedName>
</protein>
<gene>
    <name evidence="2" type="ORF">FOL46_004038</name>
</gene>
<comment type="caution">
    <text evidence="2">The sequence shown here is derived from an EMBL/GenBank/DDBJ whole genome shotgun (WGS) entry which is preliminary data.</text>
</comment>
<evidence type="ECO:0000313" key="3">
    <source>
        <dbReference type="Proteomes" id="UP000572268"/>
    </source>
</evidence>
<feature type="region of interest" description="Disordered" evidence="1">
    <location>
        <begin position="420"/>
        <end position="448"/>
    </location>
</feature>
<accession>A0A7J6MT65</accession>